<sequence length="137" mass="16230">MDKEQTLTELIKQNNSGPRINYSGDYVPRIIITPTRQLVVPDSVVICSITHENNKEDLISLSNICKKNDEEPDNWWFCSKCHRKIIDGEYHKKYCNSKKEKHKHKLTKDYTKQFVKDGRCFRCGKKDHYILDCTYPF</sequence>
<name>A0A6C0JN17_9ZZZZ</name>
<dbReference type="GO" id="GO:0008270">
    <property type="term" value="F:zinc ion binding"/>
    <property type="evidence" value="ECO:0007669"/>
    <property type="project" value="InterPro"/>
</dbReference>
<dbReference type="PROSITE" id="PS50158">
    <property type="entry name" value="ZF_CCHC"/>
    <property type="match status" value="1"/>
</dbReference>
<proteinExistence type="predicted"/>
<dbReference type="EMBL" id="MN740421">
    <property type="protein sequence ID" value="QHU05857.1"/>
    <property type="molecule type" value="Genomic_DNA"/>
</dbReference>
<organism evidence="2">
    <name type="scientific">viral metagenome</name>
    <dbReference type="NCBI Taxonomy" id="1070528"/>
    <lineage>
        <taxon>unclassified sequences</taxon>
        <taxon>metagenomes</taxon>
        <taxon>organismal metagenomes</taxon>
    </lineage>
</organism>
<dbReference type="InterPro" id="IPR001878">
    <property type="entry name" value="Znf_CCHC"/>
</dbReference>
<accession>A0A6C0JN17</accession>
<dbReference type="AlphaFoldDB" id="A0A6C0JN17"/>
<protein>
    <recommendedName>
        <fullName evidence="1">CCHC-type domain-containing protein</fullName>
    </recommendedName>
</protein>
<reference evidence="2" key="1">
    <citation type="journal article" date="2020" name="Nature">
        <title>Giant virus diversity and host interactions through global metagenomics.</title>
        <authorList>
            <person name="Schulz F."/>
            <person name="Roux S."/>
            <person name="Paez-Espino D."/>
            <person name="Jungbluth S."/>
            <person name="Walsh D.A."/>
            <person name="Denef V.J."/>
            <person name="McMahon K.D."/>
            <person name="Konstantinidis K.T."/>
            <person name="Eloe-Fadrosh E.A."/>
            <person name="Kyrpides N.C."/>
            <person name="Woyke T."/>
        </authorList>
    </citation>
    <scope>NUCLEOTIDE SEQUENCE</scope>
    <source>
        <strain evidence="2">GVMAG-M-3300027736-24</strain>
    </source>
</reference>
<evidence type="ECO:0000313" key="2">
    <source>
        <dbReference type="EMBL" id="QHU05857.1"/>
    </source>
</evidence>
<evidence type="ECO:0000259" key="1">
    <source>
        <dbReference type="PROSITE" id="PS50158"/>
    </source>
</evidence>
<dbReference type="GO" id="GO:0003676">
    <property type="term" value="F:nucleic acid binding"/>
    <property type="evidence" value="ECO:0007669"/>
    <property type="project" value="InterPro"/>
</dbReference>
<feature type="domain" description="CCHC-type" evidence="1">
    <location>
        <begin position="119"/>
        <end position="133"/>
    </location>
</feature>